<feature type="domain" description="Enoyl reductase (ER)" evidence="2">
    <location>
        <begin position="12"/>
        <end position="325"/>
    </location>
</feature>
<dbReference type="SUPFAM" id="SSF50129">
    <property type="entry name" value="GroES-like"/>
    <property type="match status" value="1"/>
</dbReference>
<dbReference type="KEGG" id="msei:MSEDJ_44140"/>
<dbReference type="SMART" id="SM00829">
    <property type="entry name" value="PKS_ER"/>
    <property type="match status" value="1"/>
</dbReference>
<sequence length="330" mass="34252">MRAIYYDRQGPAHDVLAVGDLPAPVAGTGEVLVRVYRSGINPSDVKNRTGFVSKMPFDRIIPHQDGAGVIESVGAGVSPDRLGQRVWVYEAQYGRAGGTAAEYVAVPSANAIALPDATSFDVGASLGVPAMTAHRCLFADGDLRGRRVMVHGGAGAVGSAAVQLAKWGGAWVVATVRRPEQMEVVRRAGADLVLNLRQGDVAVDVKAGTDGAGVDHIVDVDVVANGELDLACLANGGAISAYSVGDRDATVPVPVLPFMLVNGAVRFVYVYTMPTSAKQAAVKDITSCLTAGAYRPEIGLILPLDRTADGHDAVERGAAQGKVLIAVMDA</sequence>
<evidence type="ECO:0000313" key="4">
    <source>
        <dbReference type="Proteomes" id="UP000467193"/>
    </source>
</evidence>
<dbReference type="Proteomes" id="UP000467193">
    <property type="component" value="Chromosome"/>
</dbReference>
<dbReference type="GO" id="GO:0016491">
    <property type="term" value="F:oxidoreductase activity"/>
    <property type="evidence" value="ECO:0007669"/>
    <property type="project" value="InterPro"/>
</dbReference>
<evidence type="ECO:0000259" key="2">
    <source>
        <dbReference type="SMART" id="SM00829"/>
    </source>
</evidence>
<name>A0A7I7QVE0_9MYCO</name>
<dbReference type="RefSeq" id="WP_163799703.1">
    <property type="nucleotide sequence ID" value="NZ_AP022588.1"/>
</dbReference>
<reference evidence="3 4" key="1">
    <citation type="journal article" date="2019" name="Emerg. Microbes Infect.">
        <title>Comprehensive subspecies identification of 175 nontuberculous mycobacteria species based on 7547 genomic profiles.</title>
        <authorList>
            <person name="Matsumoto Y."/>
            <person name="Kinjo T."/>
            <person name="Motooka D."/>
            <person name="Nabeya D."/>
            <person name="Jung N."/>
            <person name="Uechi K."/>
            <person name="Horii T."/>
            <person name="Iida T."/>
            <person name="Fujita J."/>
            <person name="Nakamura S."/>
        </authorList>
    </citation>
    <scope>NUCLEOTIDE SEQUENCE [LARGE SCALE GENOMIC DNA]</scope>
    <source>
        <strain evidence="3 4">JCM 17899</strain>
    </source>
</reference>
<gene>
    <name evidence="3" type="ORF">MSEDJ_44140</name>
</gene>
<dbReference type="Gene3D" id="3.90.180.10">
    <property type="entry name" value="Medium-chain alcohol dehydrogenases, catalytic domain"/>
    <property type="match status" value="1"/>
</dbReference>
<accession>A0A7I7QVE0</accession>
<keyword evidence="1" id="KW-0521">NADP</keyword>
<dbReference type="EMBL" id="AP022588">
    <property type="protein sequence ID" value="BBY30318.1"/>
    <property type="molecule type" value="Genomic_DNA"/>
</dbReference>
<dbReference type="PANTHER" id="PTHR44154:SF1">
    <property type="entry name" value="QUINONE OXIDOREDUCTASE"/>
    <property type="match status" value="1"/>
</dbReference>
<organism evidence="3 4">
    <name type="scientific">Mycolicibacterium sediminis</name>
    <dbReference type="NCBI Taxonomy" id="1286180"/>
    <lineage>
        <taxon>Bacteria</taxon>
        <taxon>Bacillati</taxon>
        <taxon>Actinomycetota</taxon>
        <taxon>Actinomycetes</taxon>
        <taxon>Mycobacteriales</taxon>
        <taxon>Mycobacteriaceae</taxon>
        <taxon>Mycolicibacterium</taxon>
    </lineage>
</organism>
<dbReference type="Gene3D" id="3.40.50.720">
    <property type="entry name" value="NAD(P)-binding Rossmann-like Domain"/>
    <property type="match status" value="1"/>
</dbReference>
<protein>
    <submittedName>
        <fullName evidence="3">Alcohol dehydrogenase</fullName>
    </submittedName>
</protein>
<dbReference type="CDD" id="cd08253">
    <property type="entry name" value="zeta_crystallin"/>
    <property type="match status" value="1"/>
</dbReference>
<dbReference type="InterPro" id="IPR036291">
    <property type="entry name" value="NAD(P)-bd_dom_sf"/>
</dbReference>
<dbReference type="InterPro" id="IPR051603">
    <property type="entry name" value="Zinc-ADH_QOR/CCCR"/>
</dbReference>
<dbReference type="SUPFAM" id="SSF51735">
    <property type="entry name" value="NAD(P)-binding Rossmann-fold domains"/>
    <property type="match status" value="1"/>
</dbReference>
<dbReference type="InterPro" id="IPR011032">
    <property type="entry name" value="GroES-like_sf"/>
</dbReference>
<keyword evidence="4" id="KW-1185">Reference proteome</keyword>
<dbReference type="InterPro" id="IPR020843">
    <property type="entry name" value="ER"/>
</dbReference>
<dbReference type="InterPro" id="IPR013154">
    <property type="entry name" value="ADH-like_N"/>
</dbReference>
<evidence type="ECO:0000256" key="1">
    <source>
        <dbReference type="ARBA" id="ARBA00022857"/>
    </source>
</evidence>
<dbReference type="AlphaFoldDB" id="A0A7I7QVE0"/>
<dbReference type="Pfam" id="PF08240">
    <property type="entry name" value="ADH_N"/>
    <property type="match status" value="1"/>
</dbReference>
<dbReference type="Pfam" id="PF00107">
    <property type="entry name" value="ADH_zinc_N"/>
    <property type="match status" value="1"/>
</dbReference>
<evidence type="ECO:0000313" key="3">
    <source>
        <dbReference type="EMBL" id="BBY30318.1"/>
    </source>
</evidence>
<dbReference type="PANTHER" id="PTHR44154">
    <property type="entry name" value="QUINONE OXIDOREDUCTASE"/>
    <property type="match status" value="1"/>
</dbReference>
<dbReference type="InterPro" id="IPR013149">
    <property type="entry name" value="ADH-like_C"/>
</dbReference>
<proteinExistence type="predicted"/>